<dbReference type="AlphaFoldDB" id="A0A9W7XT63"/>
<evidence type="ECO:0000259" key="1">
    <source>
        <dbReference type="PROSITE" id="PS00028"/>
    </source>
</evidence>
<name>A0A9W7XT63_9FUNG</name>
<keyword evidence="3" id="KW-1185">Reference proteome</keyword>
<reference evidence="2" key="1">
    <citation type="submission" date="2022-07" db="EMBL/GenBank/DDBJ databases">
        <title>Phylogenomic reconstructions and comparative analyses of Kickxellomycotina fungi.</title>
        <authorList>
            <person name="Reynolds N.K."/>
            <person name="Stajich J.E."/>
            <person name="Barry K."/>
            <person name="Grigoriev I.V."/>
            <person name="Crous P."/>
            <person name="Smith M.E."/>
        </authorList>
    </citation>
    <scope>NUCLEOTIDE SEQUENCE</scope>
    <source>
        <strain evidence="2">NBRC 32514</strain>
    </source>
</reference>
<dbReference type="Proteomes" id="UP001149813">
    <property type="component" value="Unassembled WGS sequence"/>
</dbReference>
<dbReference type="OrthoDB" id="10374540at2759"/>
<accession>A0A9W7XT63</accession>
<protein>
    <recommendedName>
        <fullName evidence="1">C2H2-type domain-containing protein</fullName>
    </recommendedName>
</protein>
<comment type="caution">
    <text evidence="2">The sequence shown here is derived from an EMBL/GenBank/DDBJ whole genome shotgun (WGS) entry which is preliminary data.</text>
</comment>
<organism evidence="2 3">
    <name type="scientific">Coemansia erecta</name>
    <dbReference type="NCBI Taxonomy" id="147472"/>
    <lineage>
        <taxon>Eukaryota</taxon>
        <taxon>Fungi</taxon>
        <taxon>Fungi incertae sedis</taxon>
        <taxon>Zoopagomycota</taxon>
        <taxon>Kickxellomycotina</taxon>
        <taxon>Kickxellomycetes</taxon>
        <taxon>Kickxellales</taxon>
        <taxon>Kickxellaceae</taxon>
        <taxon>Coemansia</taxon>
    </lineage>
</organism>
<feature type="non-terminal residue" evidence="2">
    <location>
        <position position="1"/>
    </location>
</feature>
<gene>
    <name evidence="2" type="ORF">LPJ53_006467</name>
</gene>
<sequence length="60" mass="6936">LTSIDLIMCESKEHKQQHEGSVAPMALGLQIFHCPFCPEYFALDIHQIQHHLRINHEQTA</sequence>
<proteinExistence type="predicted"/>
<feature type="non-terminal residue" evidence="2">
    <location>
        <position position="60"/>
    </location>
</feature>
<dbReference type="PROSITE" id="PS00028">
    <property type="entry name" value="ZINC_FINGER_C2H2_1"/>
    <property type="match status" value="1"/>
</dbReference>
<evidence type="ECO:0000313" key="3">
    <source>
        <dbReference type="Proteomes" id="UP001149813"/>
    </source>
</evidence>
<evidence type="ECO:0000313" key="2">
    <source>
        <dbReference type="EMBL" id="KAJ1718537.1"/>
    </source>
</evidence>
<dbReference type="InterPro" id="IPR013087">
    <property type="entry name" value="Znf_C2H2_type"/>
</dbReference>
<feature type="domain" description="C2H2-type" evidence="1">
    <location>
        <begin position="34"/>
        <end position="56"/>
    </location>
</feature>
<dbReference type="EMBL" id="JANBOJ010000827">
    <property type="protein sequence ID" value="KAJ1718537.1"/>
    <property type="molecule type" value="Genomic_DNA"/>
</dbReference>